<evidence type="ECO:0000313" key="1">
    <source>
        <dbReference type="EMBL" id="MBW4563750.1"/>
    </source>
</evidence>
<comment type="caution">
    <text evidence="1">The sequence shown here is derived from an EMBL/GenBank/DDBJ whole genome shotgun (WGS) entry which is preliminary data.</text>
</comment>
<reference evidence="1" key="2">
    <citation type="journal article" date="2022" name="Microbiol. Resour. Announc.">
        <title>Metagenome Sequencing to Explore Phylogenomics of Terrestrial Cyanobacteria.</title>
        <authorList>
            <person name="Ward R.D."/>
            <person name="Stajich J.E."/>
            <person name="Johansen J.R."/>
            <person name="Huntemann M."/>
            <person name="Clum A."/>
            <person name="Foster B."/>
            <person name="Foster B."/>
            <person name="Roux S."/>
            <person name="Palaniappan K."/>
            <person name="Varghese N."/>
            <person name="Mukherjee S."/>
            <person name="Reddy T.B.K."/>
            <person name="Daum C."/>
            <person name="Copeland A."/>
            <person name="Chen I.A."/>
            <person name="Ivanova N.N."/>
            <person name="Kyrpides N.C."/>
            <person name="Shapiro N."/>
            <person name="Eloe-Fadrosh E.A."/>
            <person name="Pietrasiak N."/>
        </authorList>
    </citation>
    <scope>NUCLEOTIDE SEQUENCE</scope>
    <source>
        <strain evidence="1">JT2-VF2</strain>
    </source>
</reference>
<accession>A0A951UIV6</accession>
<proteinExistence type="predicted"/>
<name>A0A951UIV6_9NOST</name>
<gene>
    <name evidence="1" type="ORF">KME32_21910</name>
</gene>
<evidence type="ECO:0000313" key="2">
    <source>
        <dbReference type="Proteomes" id="UP000715781"/>
    </source>
</evidence>
<organism evidence="1 2">
    <name type="scientific">Mojavia pulchra JT2-VF2</name>
    <dbReference type="NCBI Taxonomy" id="287848"/>
    <lineage>
        <taxon>Bacteria</taxon>
        <taxon>Bacillati</taxon>
        <taxon>Cyanobacteriota</taxon>
        <taxon>Cyanophyceae</taxon>
        <taxon>Nostocales</taxon>
        <taxon>Nostocaceae</taxon>
    </lineage>
</organism>
<sequence>MHQKNFGSFLTSIEEKERVYHSELIRHGVNYEEAVQAAKIIASEKPNELLTPEETELVKEVCTAWLLKHKSYKHLNPLLMKFKQVE</sequence>
<dbReference type="AlphaFoldDB" id="A0A951UIV6"/>
<dbReference type="EMBL" id="JAHHHN010000015">
    <property type="protein sequence ID" value="MBW4563750.1"/>
    <property type="molecule type" value="Genomic_DNA"/>
</dbReference>
<protein>
    <submittedName>
        <fullName evidence="1">Uncharacterized protein</fullName>
    </submittedName>
</protein>
<dbReference type="Proteomes" id="UP000715781">
    <property type="component" value="Unassembled WGS sequence"/>
</dbReference>
<reference evidence="1" key="1">
    <citation type="submission" date="2021-05" db="EMBL/GenBank/DDBJ databases">
        <authorList>
            <person name="Pietrasiak N."/>
            <person name="Ward R."/>
            <person name="Stajich J.E."/>
            <person name="Kurbessoian T."/>
        </authorList>
    </citation>
    <scope>NUCLEOTIDE SEQUENCE</scope>
    <source>
        <strain evidence="1">JT2-VF2</strain>
    </source>
</reference>